<sequence>MMRRCILSSRTIFSCFNTIKLRNSIPPATSLQYRELNLSLPLQKIKKGQKGKNYVEFVNIDEDNSLLTKAKNEMEDLEKVLVDELVKHFSLQVDIRVYENILVQLDDKTSKKMNHLGRVSCKNPHMVMIDFSENPVAIKNAKLAIQKSALNVNPQQEGVVLYIPIPRMTRERREQLSQLAKTKLFNDYKNALNQVYVKADEKSAKTSTTTDIAKSNRTYLLNLKKAMEKRGLAIVEEKQKTLLREIA</sequence>
<evidence type="ECO:0000256" key="2">
    <source>
        <dbReference type="ARBA" id="ARBA00020581"/>
    </source>
</evidence>
<dbReference type="STRING" id="75913.A0A0K0G0Z5"/>
<dbReference type="Gene3D" id="1.10.132.20">
    <property type="entry name" value="Ribosome-recycling factor"/>
    <property type="match status" value="1"/>
</dbReference>
<dbReference type="AlphaFoldDB" id="A0A0K0G0Z5"/>
<keyword evidence="7" id="KW-1185">Reference proteome</keyword>
<dbReference type="InterPro" id="IPR002661">
    <property type="entry name" value="Ribosome_recyc_fac"/>
</dbReference>
<dbReference type="Gene3D" id="3.30.1360.40">
    <property type="match status" value="1"/>
</dbReference>
<dbReference type="InterPro" id="IPR023584">
    <property type="entry name" value="Ribosome_recyc_fac_dom"/>
</dbReference>
<evidence type="ECO:0000313" key="8">
    <source>
        <dbReference type="WBParaSite" id="SVE_1838100.1"/>
    </source>
</evidence>
<dbReference type="PANTHER" id="PTHR20982:SF3">
    <property type="entry name" value="MITOCHONDRIAL RIBOSOME RECYCLING FACTOR PSEUDO 1"/>
    <property type="match status" value="1"/>
</dbReference>
<dbReference type="WBParaSite" id="SVE_1838100.1">
    <property type="protein sequence ID" value="SVE_1838100.1"/>
    <property type="gene ID" value="SVE_1838100"/>
</dbReference>
<evidence type="ECO:0000259" key="6">
    <source>
        <dbReference type="Pfam" id="PF01765"/>
    </source>
</evidence>
<feature type="coiled-coil region" evidence="5">
    <location>
        <begin position="60"/>
        <end position="87"/>
    </location>
</feature>
<dbReference type="Proteomes" id="UP000035680">
    <property type="component" value="Unassembled WGS sequence"/>
</dbReference>
<dbReference type="GO" id="GO:0006412">
    <property type="term" value="P:translation"/>
    <property type="evidence" value="ECO:0007669"/>
    <property type="project" value="UniProtKB-KW"/>
</dbReference>
<dbReference type="GO" id="GO:0043023">
    <property type="term" value="F:ribosomal large subunit binding"/>
    <property type="evidence" value="ECO:0007669"/>
    <property type="project" value="TreeGrafter"/>
</dbReference>
<dbReference type="GO" id="GO:0005739">
    <property type="term" value="C:mitochondrion"/>
    <property type="evidence" value="ECO:0007669"/>
    <property type="project" value="TreeGrafter"/>
</dbReference>
<dbReference type="Pfam" id="PF01765">
    <property type="entry name" value="RRF"/>
    <property type="match status" value="1"/>
</dbReference>
<evidence type="ECO:0000256" key="5">
    <source>
        <dbReference type="SAM" id="Coils"/>
    </source>
</evidence>
<dbReference type="FunFam" id="3.30.1360.40:FF:000001">
    <property type="entry name" value="Ribosome-recycling factor"/>
    <property type="match status" value="1"/>
</dbReference>
<name>A0A0K0G0Z5_STRVS</name>
<keyword evidence="3" id="KW-0648">Protein biosynthesis</keyword>
<evidence type="ECO:0000313" key="7">
    <source>
        <dbReference type="Proteomes" id="UP000035680"/>
    </source>
</evidence>
<protein>
    <recommendedName>
        <fullName evidence="2">Ribosome-recycling factor, mitochondrial</fullName>
    </recommendedName>
    <alternativeName>
        <fullName evidence="4">Ribosome-releasing factor, mitochondrial</fullName>
    </alternativeName>
</protein>
<evidence type="ECO:0000256" key="1">
    <source>
        <dbReference type="ARBA" id="ARBA00005912"/>
    </source>
</evidence>
<reference evidence="7" key="1">
    <citation type="submission" date="2014-07" db="EMBL/GenBank/DDBJ databases">
        <authorList>
            <person name="Martin A.A"/>
            <person name="De Silva N."/>
        </authorList>
    </citation>
    <scope>NUCLEOTIDE SEQUENCE</scope>
</reference>
<dbReference type="PANTHER" id="PTHR20982">
    <property type="entry name" value="RIBOSOME RECYCLING FACTOR"/>
    <property type="match status" value="1"/>
</dbReference>
<dbReference type="SUPFAM" id="SSF55194">
    <property type="entry name" value="Ribosome recycling factor, RRF"/>
    <property type="match status" value="1"/>
</dbReference>
<comment type="similarity">
    <text evidence="1">Belongs to the RRF family.</text>
</comment>
<accession>A0A0K0G0Z5</accession>
<reference evidence="8" key="2">
    <citation type="submission" date="2015-08" db="UniProtKB">
        <authorList>
            <consortium name="WormBaseParasite"/>
        </authorList>
    </citation>
    <scope>IDENTIFICATION</scope>
</reference>
<proteinExistence type="inferred from homology"/>
<evidence type="ECO:0000256" key="4">
    <source>
        <dbReference type="ARBA" id="ARBA00033107"/>
    </source>
</evidence>
<feature type="domain" description="Ribosome recycling factor" evidence="6">
    <location>
        <begin position="84"/>
        <end position="243"/>
    </location>
</feature>
<evidence type="ECO:0000256" key="3">
    <source>
        <dbReference type="ARBA" id="ARBA00022917"/>
    </source>
</evidence>
<keyword evidence="5" id="KW-0175">Coiled coil</keyword>
<organism evidence="7 8">
    <name type="scientific">Strongyloides venezuelensis</name>
    <name type="common">Threadworm</name>
    <dbReference type="NCBI Taxonomy" id="75913"/>
    <lineage>
        <taxon>Eukaryota</taxon>
        <taxon>Metazoa</taxon>
        <taxon>Ecdysozoa</taxon>
        <taxon>Nematoda</taxon>
        <taxon>Chromadorea</taxon>
        <taxon>Rhabditida</taxon>
        <taxon>Tylenchina</taxon>
        <taxon>Panagrolaimomorpha</taxon>
        <taxon>Strongyloidoidea</taxon>
        <taxon>Strongyloididae</taxon>
        <taxon>Strongyloides</taxon>
    </lineage>
</organism>
<dbReference type="InterPro" id="IPR036191">
    <property type="entry name" value="RRF_sf"/>
</dbReference>